<keyword evidence="2" id="KW-0472">Membrane</keyword>
<dbReference type="Gene3D" id="2.30.42.10">
    <property type="match status" value="1"/>
</dbReference>
<accession>A0ABY7JY11</accession>
<dbReference type="InterPro" id="IPR027065">
    <property type="entry name" value="Lon_Prtase"/>
</dbReference>
<organism evidence="4 5">
    <name type="scientific">Jatrophihabitans cynanchi</name>
    <dbReference type="NCBI Taxonomy" id="2944128"/>
    <lineage>
        <taxon>Bacteria</taxon>
        <taxon>Bacillati</taxon>
        <taxon>Actinomycetota</taxon>
        <taxon>Actinomycetes</taxon>
        <taxon>Jatrophihabitantales</taxon>
        <taxon>Jatrophihabitantaceae</taxon>
        <taxon>Jatrophihabitans</taxon>
    </lineage>
</organism>
<dbReference type="InterPro" id="IPR014721">
    <property type="entry name" value="Ribsml_uS5_D2-typ_fold_subgr"/>
</dbReference>
<dbReference type="EMBL" id="CP097463">
    <property type="protein sequence ID" value="WAX56197.1"/>
    <property type="molecule type" value="Genomic_DNA"/>
</dbReference>
<evidence type="ECO:0000313" key="4">
    <source>
        <dbReference type="EMBL" id="WAX56197.1"/>
    </source>
</evidence>
<dbReference type="SUPFAM" id="SSF54211">
    <property type="entry name" value="Ribosomal protein S5 domain 2-like"/>
    <property type="match status" value="1"/>
</dbReference>
<feature type="active site" evidence="1">
    <location>
        <position position="309"/>
    </location>
</feature>
<dbReference type="RefSeq" id="WP_269442727.1">
    <property type="nucleotide sequence ID" value="NZ_CP097463.1"/>
</dbReference>
<dbReference type="Proteomes" id="UP001164693">
    <property type="component" value="Chromosome"/>
</dbReference>
<dbReference type="Gene3D" id="3.30.230.10">
    <property type="match status" value="1"/>
</dbReference>
<dbReference type="InterPro" id="IPR008269">
    <property type="entry name" value="Lon_proteolytic"/>
</dbReference>
<feature type="transmembrane region" description="Helical" evidence="2">
    <location>
        <begin position="29"/>
        <end position="53"/>
    </location>
</feature>
<name>A0ABY7JY11_9ACTN</name>
<dbReference type="SUPFAM" id="SSF50156">
    <property type="entry name" value="PDZ domain-like"/>
    <property type="match status" value="1"/>
</dbReference>
<sequence>MSRRPLDALLDRPIPGIRWFVALSRRVRALLIALVLFVVLFILALTMPVPYVVLSPGPTYNTLGTDEAGSQIIVIKGTTAKRTTGHLNMTTVDVSSEPLSAFDALKGWLLHDEVVVPRSSVYAPGKSDKQVNQENTQAFAQSQDSAIAAASCELGYPKKFGVVTVRSDGASYKKLEPSDLFVSVAGKPTTTSAQLTSVLSSEPPGTAVPVVVTREGQRKQVSITLGPALKGRTGGSLGVEVSEQICQLPFEVDLGLGNQIGGPSAGLMFALGIMDKVGTVDLTHGRFIAGTGTIDPAGTVGPIGGIQLKMIAARRAGATVFLAPAANCADVRGAVPGGLQVIKVSKLQDAVQDLQALAAGTAVPHC</sequence>
<keyword evidence="1" id="KW-0720">Serine protease</keyword>
<comment type="similarity">
    <text evidence="1">Belongs to the peptidase S16 family.</text>
</comment>
<gene>
    <name evidence="4" type="ORF">M6B22_16870</name>
</gene>
<evidence type="ECO:0000259" key="3">
    <source>
        <dbReference type="PROSITE" id="PS51786"/>
    </source>
</evidence>
<dbReference type="InterPro" id="IPR036034">
    <property type="entry name" value="PDZ_sf"/>
</dbReference>
<dbReference type="Pfam" id="PF05362">
    <property type="entry name" value="Lon_C"/>
    <property type="match status" value="1"/>
</dbReference>
<reference evidence="4" key="1">
    <citation type="submission" date="2022-05" db="EMBL/GenBank/DDBJ databases">
        <title>Jatrophihabitans sp. SB3-54 whole genome sequence.</title>
        <authorList>
            <person name="Suh M.K."/>
            <person name="Eom M.K."/>
            <person name="Kim J.S."/>
            <person name="Kim H.S."/>
            <person name="Do H.E."/>
            <person name="Shin Y.K."/>
            <person name="Lee J.-S."/>
        </authorList>
    </citation>
    <scope>NUCLEOTIDE SEQUENCE</scope>
    <source>
        <strain evidence="4">SB3-54</strain>
    </source>
</reference>
<evidence type="ECO:0000313" key="5">
    <source>
        <dbReference type="Proteomes" id="UP001164693"/>
    </source>
</evidence>
<dbReference type="PANTHER" id="PTHR10046">
    <property type="entry name" value="ATP DEPENDENT LON PROTEASE FAMILY MEMBER"/>
    <property type="match status" value="1"/>
</dbReference>
<protein>
    <recommendedName>
        <fullName evidence="1">endopeptidase La</fullName>
        <ecNumber evidence="1">3.4.21.53</ecNumber>
    </recommendedName>
</protein>
<keyword evidence="5" id="KW-1185">Reference proteome</keyword>
<keyword evidence="1" id="KW-0645">Protease</keyword>
<evidence type="ECO:0000256" key="1">
    <source>
        <dbReference type="PROSITE-ProRule" id="PRU01122"/>
    </source>
</evidence>
<feature type="active site" evidence="1">
    <location>
        <position position="264"/>
    </location>
</feature>
<keyword evidence="1" id="KW-0378">Hydrolase</keyword>
<feature type="domain" description="Lon proteolytic" evidence="3">
    <location>
        <begin position="259"/>
        <end position="357"/>
    </location>
</feature>
<dbReference type="InterPro" id="IPR020568">
    <property type="entry name" value="Ribosomal_Su5_D2-typ_SF"/>
</dbReference>
<keyword evidence="2" id="KW-1133">Transmembrane helix</keyword>
<comment type="catalytic activity">
    <reaction evidence="1">
        <text>Hydrolysis of proteins in presence of ATP.</text>
        <dbReference type="EC" id="3.4.21.53"/>
    </reaction>
</comment>
<evidence type="ECO:0000256" key="2">
    <source>
        <dbReference type="SAM" id="Phobius"/>
    </source>
</evidence>
<dbReference type="PROSITE" id="PS51786">
    <property type="entry name" value="LON_PROTEOLYTIC"/>
    <property type="match status" value="1"/>
</dbReference>
<dbReference type="EC" id="3.4.21.53" evidence="1"/>
<proteinExistence type="inferred from homology"/>
<keyword evidence="2" id="KW-0812">Transmembrane</keyword>